<protein>
    <submittedName>
        <fullName evidence="1">Uncharacterized protein</fullName>
    </submittedName>
</protein>
<evidence type="ECO:0000313" key="2">
    <source>
        <dbReference type="Proteomes" id="UP001060085"/>
    </source>
</evidence>
<accession>A0ACC0BVG2</accession>
<reference evidence="2" key="1">
    <citation type="journal article" date="2023" name="Nat. Plants">
        <title>Single-cell RNA sequencing provides a high-resolution roadmap for understanding the multicellular compartmentation of specialized metabolism.</title>
        <authorList>
            <person name="Sun S."/>
            <person name="Shen X."/>
            <person name="Li Y."/>
            <person name="Li Y."/>
            <person name="Wang S."/>
            <person name="Li R."/>
            <person name="Zhang H."/>
            <person name="Shen G."/>
            <person name="Guo B."/>
            <person name="Wei J."/>
            <person name="Xu J."/>
            <person name="St-Pierre B."/>
            <person name="Chen S."/>
            <person name="Sun C."/>
        </authorList>
    </citation>
    <scope>NUCLEOTIDE SEQUENCE [LARGE SCALE GENOMIC DNA]</scope>
</reference>
<dbReference type="EMBL" id="CM044702">
    <property type="protein sequence ID" value="KAI5676626.1"/>
    <property type="molecule type" value="Genomic_DNA"/>
</dbReference>
<organism evidence="1 2">
    <name type="scientific">Catharanthus roseus</name>
    <name type="common">Madagascar periwinkle</name>
    <name type="synonym">Vinca rosea</name>
    <dbReference type="NCBI Taxonomy" id="4058"/>
    <lineage>
        <taxon>Eukaryota</taxon>
        <taxon>Viridiplantae</taxon>
        <taxon>Streptophyta</taxon>
        <taxon>Embryophyta</taxon>
        <taxon>Tracheophyta</taxon>
        <taxon>Spermatophyta</taxon>
        <taxon>Magnoliopsida</taxon>
        <taxon>eudicotyledons</taxon>
        <taxon>Gunneridae</taxon>
        <taxon>Pentapetalae</taxon>
        <taxon>asterids</taxon>
        <taxon>lamiids</taxon>
        <taxon>Gentianales</taxon>
        <taxon>Apocynaceae</taxon>
        <taxon>Rauvolfioideae</taxon>
        <taxon>Vinceae</taxon>
        <taxon>Catharanthinae</taxon>
        <taxon>Catharanthus</taxon>
    </lineage>
</organism>
<proteinExistence type="predicted"/>
<sequence>MHRGQSDNQFQYLLKEKSLEWSHWGGPPWLSGAAAEKLAIFSDWAEESLGSVGPAGAVQMGSWAIVVAVTSMLLLSFSMVTERRTAAVLAQLSTALPPVTFPLSSLSIPTSRPVLIP</sequence>
<gene>
    <name evidence="1" type="ORF">M9H77_07576</name>
</gene>
<evidence type="ECO:0000313" key="1">
    <source>
        <dbReference type="EMBL" id="KAI5676626.1"/>
    </source>
</evidence>
<comment type="caution">
    <text evidence="1">The sequence shown here is derived from an EMBL/GenBank/DDBJ whole genome shotgun (WGS) entry which is preliminary data.</text>
</comment>
<keyword evidence="2" id="KW-1185">Reference proteome</keyword>
<dbReference type="Proteomes" id="UP001060085">
    <property type="component" value="Linkage Group LG02"/>
</dbReference>
<name>A0ACC0BVG2_CATRO</name>